<organism evidence="1 2">
    <name type="scientific">Bordetella trematum</name>
    <dbReference type="NCBI Taxonomy" id="123899"/>
    <lineage>
        <taxon>Bacteria</taxon>
        <taxon>Pseudomonadati</taxon>
        <taxon>Pseudomonadota</taxon>
        <taxon>Betaproteobacteria</taxon>
        <taxon>Burkholderiales</taxon>
        <taxon>Alcaligenaceae</taxon>
        <taxon>Bordetella</taxon>
    </lineage>
</organism>
<evidence type="ECO:0000313" key="1">
    <source>
        <dbReference type="EMBL" id="SAI66509.1"/>
    </source>
</evidence>
<dbReference type="STRING" id="123899.SAMEA3906487_00294"/>
<dbReference type="GeneID" id="56588290"/>
<dbReference type="Proteomes" id="UP000076825">
    <property type="component" value="Chromosome 1"/>
</dbReference>
<dbReference type="PATRIC" id="fig|123899.6.peg.276"/>
<name>A0A157S7Z3_9BORD</name>
<reference evidence="1 2" key="1">
    <citation type="submission" date="2016-04" db="EMBL/GenBank/DDBJ databases">
        <authorList>
            <consortium name="Pathogen Informatics"/>
        </authorList>
    </citation>
    <scope>NUCLEOTIDE SEQUENCE [LARGE SCALE GENOMIC DNA]</scope>
    <source>
        <strain evidence="1 2">H044680328</strain>
    </source>
</reference>
<protein>
    <recommendedName>
        <fullName evidence="3">Phage protein</fullName>
    </recommendedName>
</protein>
<keyword evidence="2" id="KW-1185">Reference proteome</keyword>
<evidence type="ECO:0000313" key="2">
    <source>
        <dbReference type="Proteomes" id="UP000076825"/>
    </source>
</evidence>
<gene>
    <name evidence="1" type="ORF">SAMEA3906487_00294</name>
</gene>
<dbReference type="AlphaFoldDB" id="A0A157S7Z3"/>
<dbReference type="EMBL" id="LT546645">
    <property type="protein sequence ID" value="SAI66509.1"/>
    <property type="molecule type" value="Genomic_DNA"/>
</dbReference>
<accession>A0A157S7Z3</accession>
<proteinExistence type="predicted"/>
<dbReference type="KEGG" id="btrm:SAMEA390648700294"/>
<evidence type="ECO:0008006" key="3">
    <source>
        <dbReference type="Google" id="ProtNLM"/>
    </source>
</evidence>
<dbReference type="RefSeq" id="WP_063491441.1">
    <property type="nucleotide sequence ID" value="NZ_CP016340.1"/>
</dbReference>
<dbReference type="OrthoDB" id="8688466at2"/>
<sequence>MEPNSLPEALFASDAVIVRQVVLGDGKKHKLYFKAISHVQFAKWLSEVSSADLGEREKANSRLIAGSLVTPSGAPAMTAEQADRIAPVVARRLGDIIAEINNFEAMKPGNV</sequence>